<gene>
    <name evidence="2" type="ORF">LPJ64_001840</name>
</gene>
<name>A0A9W8CJM0_9FUNG</name>
<dbReference type="Proteomes" id="UP001145021">
    <property type="component" value="Unassembled WGS sequence"/>
</dbReference>
<accession>A0A9W8CJM0</accession>
<feature type="compositionally biased region" description="Low complexity" evidence="1">
    <location>
        <begin position="33"/>
        <end position="45"/>
    </location>
</feature>
<comment type="caution">
    <text evidence="2">The sequence shown here is derived from an EMBL/GenBank/DDBJ whole genome shotgun (WGS) entry which is preliminary data.</text>
</comment>
<protein>
    <submittedName>
        <fullName evidence="2">Uncharacterized protein</fullName>
    </submittedName>
</protein>
<keyword evidence="3" id="KW-1185">Reference proteome</keyword>
<proteinExistence type="predicted"/>
<reference evidence="2" key="1">
    <citation type="submission" date="2022-07" db="EMBL/GenBank/DDBJ databases">
        <title>Phylogenomic reconstructions and comparative analyses of Kickxellomycotina fungi.</title>
        <authorList>
            <person name="Reynolds N.K."/>
            <person name="Stajich J.E."/>
            <person name="Barry K."/>
            <person name="Grigoriev I.V."/>
            <person name="Crous P."/>
            <person name="Smith M.E."/>
        </authorList>
    </citation>
    <scope>NUCLEOTIDE SEQUENCE</scope>
    <source>
        <strain evidence="2">NBRC 105413</strain>
    </source>
</reference>
<dbReference type="AlphaFoldDB" id="A0A9W8CJM0"/>
<evidence type="ECO:0000313" key="3">
    <source>
        <dbReference type="Proteomes" id="UP001145021"/>
    </source>
</evidence>
<evidence type="ECO:0000313" key="2">
    <source>
        <dbReference type="EMBL" id="KAJ1646726.1"/>
    </source>
</evidence>
<organism evidence="2 3">
    <name type="scientific">Coemansia asiatica</name>
    <dbReference type="NCBI Taxonomy" id="1052880"/>
    <lineage>
        <taxon>Eukaryota</taxon>
        <taxon>Fungi</taxon>
        <taxon>Fungi incertae sedis</taxon>
        <taxon>Zoopagomycota</taxon>
        <taxon>Kickxellomycotina</taxon>
        <taxon>Kickxellomycetes</taxon>
        <taxon>Kickxellales</taxon>
        <taxon>Kickxellaceae</taxon>
        <taxon>Coemansia</taxon>
    </lineage>
</organism>
<evidence type="ECO:0000256" key="1">
    <source>
        <dbReference type="SAM" id="MobiDB-lite"/>
    </source>
</evidence>
<dbReference type="EMBL" id="JANBOH010000051">
    <property type="protein sequence ID" value="KAJ1646726.1"/>
    <property type="molecule type" value="Genomic_DNA"/>
</dbReference>
<feature type="region of interest" description="Disordered" evidence="1">
    <location>
        <begin position="1"/>
        <end position="64"/>
    </location>
</feature>
<sequence>MRARRDTHQAAKVILKPSPASAIMKNSGSVAVTPTSPTSPTSSTSERPGANSTAPRLDGLTSAEREDLVNEAEWGFRTWLRETGPQMGYVLYPSTRQILKSLHTLYALLDAIDFSDIAL</sequence>